<dbReference type="RefSeq" id="WP_175012700.1">
    <property type="nucleotide sequence ID" value="NZ_CABVQN010000011.1"/>
</dbReference>
<organism evidence="1 2">
    <name type="scientific">Burkholderia lata (strain ATCC 17760 / DSM 23089 / LMG 22485 / NCIMB 9086 / R18194 / 383)</name>
    <dbReference type="NCBI Taxonomy" id="482957"/>
    <lineage>
        <taxon>Bacteria</taxon>
        <taxon>Pseudomonadati</taxon>
        <taxon>Pseudomonadota</taxon>
        <taxon>Betaproteobacteria</taxon>
        <taxon>Burkholderiales</taxon>
        <taxon>Burkholderiaceae</taxon>
        <taxon>Burkholderia</taxon>
        <taxon>Burkholderia cepacia complex</taxon>
    </lineage>
</organism>
<dbReference type="AlphaFoldDB" id="A0A6P2X5Y7"/>
<accession>A0A6P2X5Y7</accession>
<protein>
    <submittedName>
        <fullName evidence="1">Uncharacterized protein</fullName>
    </submittedName>
</protein>
<sequence>MQHFLYRMLSVTALAWKLTVPAETETMANGTSITDVGCRIVQPAHGLRGGQGDAIG</sequence>
<dbReference type="EMBL" id="CABVQN010000011">
    <property type="protein sequence ID" value="VWD04692.1"/>
    <property type="molecule type" value="Genomic_DNA"/>
</dbReference>
<reference evidence="1 2" key="1">
    <citation type="submission" date="2019-09" db="EMBL/GenBank/DDBJ databases">
        <authorList>
            <person name="Depoorter E."/>
        </authorList>
    </citation>
    <scope>NUCLEOTIDE SEQUENCE [LARGE SCALE GENOMIC DNA]</scope>
    <source>
        <strain evidence="1">R-39750</strain>
    </source>
</reference>
<evidence type="ECO:0000313" key="1">
    <source>
        <dbReference type="EMBL" id="VWD04692.1"/>
    </source>
</evidence>
<dbReference type="Proteomes" id="UP000494110">
    <property type="component" value="Unassembled WGS sequence"/>
</dbReference>
<evidence type="ECO:0000313" key="2">
    <source>
        <dbReference type="Proteomes" id="UP000494110"/>
    </source>
</evidence>
<name>A0A6P2X5Y7_BURL3</name>
<gene>
    <name evidence="1" type="ORF">BLA39750_02808</name>
</gene>
<proteinExistence type="predicted"/>